<evidence type="ECO:0000313" key="2">
    <source>
        <dbReference type="EnsemblMetazoa" id="XP_014259515.1"/>
    </source>
</evidence>
<dbReference type="AlphaFoldDB" id="A0A8I6S6C7"/>
<evidence type="ECO:0008006" key="4">
    <source>
        <dbReference type="Google" id="ProtNLM"/>
    </source>
</evidence>
<dbReference type="Proteomes" id="UP000494040">
    <property type="component" value="Unassembled WGS sequence"/>
</dbReference>
<accession>A0A8I6S6C7</accession>
<organism evidence="2 3">
    <name type="scientific">Cimex lectularius</name>
    <name type="common">Bed bug</name>
    <name type="synonym">Acanthia lectularia</name>
    <dbReference type="NCBI Taxonomy" id="79782"/>
    <lineage>
        <taxon>Eukaryota</taxon>
        <taxon>Metazoa</taxon>
        <taxon>Ecdysozoa</taxon>
        <taxon>Arthropoda</taxon>
        <taxon>Hexapoda</taxon>
        <taxon>Insecta</taxon>
        <taxon>Pterygota</taxon>
        <taxon>Neoptera</taxon>
        <taxon>Paraneoptera</taxon>
        <taxon>Hemiptera</taxon>
        <taxon>Heteroptera</taxon>
        <taxon>Panheteroptera</taxon>
        <taxon>Cimicomorpha</taxon>
        <taxon>Cimicidae</taxon>
        <taxon>Cimex</taxon>
    </lineage>
</organism>
<name>A0A8I6S6C7_CIMLE</name>
<evidence type="ECO:0000256" key="1">
    <source>
        <dbReference type="SAM" id="SignalP"/>
    </source>
</evidence>
<dbReference type="GeneID" id="106672513"/>
<keyword evidence="3" id="KW-1185">Reference proteome</keyword>
<dbReference type="KEGG" id="clec:106672513"/>
<sequence length="180" mass="19352">MKRWVVIWGLVVCTAGEAPNSKFLTLKEKRAPIAVGSPQKSPGGYFSNGYTENRSQLDQTKYTDRVTYKAPSNSFVPVNPYQGANGYNTPVQTYPYSLTSNLFSAPNVGLPTPSSGDFSSLYQLSSSPFNFYTPQFDFNVPVPSLNGGSYPSASVMLPSVTKLGPVTFGVGHGGLADTSR</sequence>
<feature type="chain" id="PRO_5035182200" description="CPR type cuticle protein" evidence="1">
    <location>
        <begin position="17"/>
        <end position="180"/>
    </location>
</feature>
<evidence type="ECO:0000313" key="3">
    <source>
        <dbReference type="Proteomes" id="UP000494040"/>
    </source>
</evidence>
<proteinExistence type="predicted"/>
<protein>
    <recommendedName>
        <fullName evidence="4">CPR type cuticle protein</fullName>
    </recommendedName>
</protein>
<dbReference type="RefSeq" id="XP_014259515.1">
    <property type="nucleotide sequence ID" value="XM_014404029.2"/>
</dbReference>
<keyword evidence="1" id="KW-0732">Signal</keyword>
<feature type="signal peptide" evidence="1">
    <location>
        <begin position="1"/>
        <end position="16"/>
    </location>
</feature>
<reference evidence="2" key="1">
    <citation type="submission" date="2022-01" db="UniProtKB">
        <authorList>
            <consortium name="EnsemblMetazoa"/>
        </authorList>
    </citation>
    <scope>IDENTIFICATION</scope>
</reference>
<dbReference type="OrthoDB" id="10631275at2759"/>
<dbReference type="EnsemblMetazoa" id="XM_014404029.2">
    <property type="protein sequence ID" value="XP_014259515.1"/>
    <property type="gene ID" value="LOC106672513"/>
</dbReference>